<evidence type="ECO:0000256" key="4">
    <source>
        <dbReference type="ARBA" id="ARBA00023159"/>
    </source>
</evidence>
<keyword evidence="2" id="KW-0805">Transcription regulation</keyword>
<dbReference type="RefSeq" id="WP_420041194.1">
    <property type="nucleotide sequence ID" value="NZ_CP128986.1"/>
</dbReference>
<dbReference type="PANTHER" id="PTHR30346:SF29">
    <property type="entry name" value="LYSR SUBSTRATE-BINDING"/>
    <property type="match status" value="1"/>
</dbReference>
<dbReference type="GO" id="GO:0003700">
    <property type="term" value="F:DNA-binding transcription factor activity"/>
    <property type="evidence" value="ECO:0007669"/>
    <property type="project" value="InterPro"/>
</dbReference>
<dbReference type="AlphaFoldDB" id="A0AA97GUN6"/>
<evidence type="ECO:0000256" key="3">
    <source>
        <dbReference type="ARBA" id="ARBA00023125"/>
    </source>
</evidence>
<dbReference type="InterPro" id="IPR005119">
    <property type="entry name" value="LysR_subst-bd"/>
</dbReference>
<dbReference type="Pfam" id="PF00126">
    <property type="entry name" value="HTH_1"/>
    <property type="match status" value="1"/>
</dbReference>
<keyword evidence="3" id="KW-0238">DNA-binding</keyword>
<evidence type="ECO:0000313" key="8">
    <source>
        <dbReference type="EMBL" id="WOC11920.1"/>
    </source>
</evidence>
<gene>
    <name evidence="8" type="primary">hdfR_1</name>
    <name evidence="8" type="ORF">MP11Mi_10000</name>
</gene>
<proteinExistence type="inferred from homology"/>
<feature type="domain" description="HTH lysR-type" evidence="7">
    <location>
        <begin position="3"/>
        <end position="60"/>
    </location>
</feature>
<evidence type="ECO:0000259" key="7">
    <source>
        <dbReference type="PROSITE" id="PS50931"/>
    </source>
</evidence>
<evidence type="ECO:0000256" key="2">
    <source>
        <dbReference type="ARBA" id="ARBA00023015"/>
    </source>
</evidence>
<dbReference type="EMBL" id="CP128986">
    <property type="protein sequence ID" value="WOC11920.1"/>
    <property type="molecule type" value="Genomic_DNA"/>
</dbReference>
<accession>A0AA97GUN6</accession>
<dbReference type="Gene3D" id="1.10.10.10">
    <property type="entry name" value="Winged helix-like DNA-binding domain superfamily/Winged helix DNA-binding domain"/>
    <property type="match status" value="1"/>
</dbReference>
<dbReference type="InterPro" id="IPR036388">
    <property type="entry name" value="WH-like_DNA-bd_sf"/>
</dbReference>
<name>A0AA97GUN6_9ACTN</name>
<evidence type="ECO:0000256" key="1">
    <source>
        <dbReference type="ARBA" id="ARBA00009437"/>
    </source>
</evidence>
<dbReference type="Gene3D" id="3.40.190.10">
    <property type="entry name" value="Periplasmic binding protein-like II"/>
    <property type="match status" value="2"/>
</dbReference>
<protein>
    <submittedName>
        <fullName evidence="8">HTH-type transcriptional regulator HdfR</fullName>
    </submittedName>
</protein>
<organism evidence="8">
    <name type="scientific">Gordonia sp. MP11Mi</name>
    <dbReference type="NCBI Taxonomy" id="3022769"/>
    <lineage>
        <taxon>Bacteria</taxon>
        <taxon>Bacillati</taxon>
        <taxon>Actinomycetota</taxon>
        <taxon>Actinomycetes</taxon>
        <taxon>Mycobacteriales</taxon>
        <taxon>Gordoniaceae</taxon>
        <taxon>Gordonia</taxon>
    </lineage>
</organism>
<evidence type="ECO:0000256" key="5">
    <source>
        <dbReference type="ARBA" id="ARBA00023163"/>
    </source>
</evidence>
<feature type="region of interest" description="Disordered" evidence="6">
    <location>
        <begin position="296"/>
        <end position="320"/>
    </location>
</feature>
<dbReference type="PANTHER" id="PTHR30346">
    <property type="entry name" value="TRANSCRIPTIONAL DUAL REGULATOR HCAR-RELATED"/>
    <property type="match status" value="1"/>
</dbReference>
<comment type="similarity">
    <text evidence="1">Belongs to the LysR transcriptional regulatory family.</text>
</comment>
<keyword evidence="5" id="KW-0804">Transcription</keyword>
<reference evidence="8" key="1">
    <citation type="submission" date="2023-06" db="EMBL/GenBank/DDBJ databases">
        <title>Gordonia sp. nov. and Pseudochrobactrum sp. nov., two species isolated from the burying beetle Nicrophorus vespilloides.</title>
        <authorList>
            <person name="Poehlein A."/>
            <person name="Guzman J."/>
            <person name="Daniel R."/>
            <person name="Vilcinskas A."/>
        </authorList>
    </citation>
    <scope>NUCLEOTIDE SEQUENCE</scope>
    <source>
        <strain evidence="8">MP11Mi</strain>
    </source>
</reference>
<sequence length="320" mass="34176">MEVTLHRLKLLRELRRRGTVRAVAEALHYSTSTVSQQLSLLEREAGADLFARHGRRITLTEAGELLADHADQILDAVDSAGTAIESLRDGSGATLHAGVWASVATGLLPAGLSLLAERSPGIVVHSVELMPEAGSDAVRDGSLDVSFVIDYSNYAMPRTPTLKRRLIAVEQIHVAARAGALGPEPVELASIASDPWILSDARSHFGRAVRIACRNAGFEPEVRHVVGEQPTAMALAAAGLGVTLVSDLAARTAPAGVELTPLADTFERNLSVAYRVRDENRWPVRRFVDAMADAARDAGLRRPGTDQPGTNQPETGVPET</sequence>
<dbReference type="SUPFAM" id="SSF53850">
    <property type="entry name" value="Periplasmic binding protein-like II"/>
    <property type="match status" value="1"/>
</dbReference>
<dbReference type="InterPro" id="IPR036390">
    <property type="entry name" value="WH_DNA-bd_sf"/>
</dbReference>
<dbReference type="GO" id="GO:0032993">
    <property type="term" value="C:protein-DNA complex"/>
    <property type="evidence" value="ECO:0007669"/>
    <property type="project" value="TreeGrafter"/>
</dbReference>
<dbReference type="SUPFAM" id="SSF46785">
    <property type="entry name" value="Winged helix' DNA-binding domain"/>
    <property type="match status" value="1"/>
</dbReference>
<evidence type="ECO:0000256" key="6">
    <source>
        <dbReference type="SAM" id="MobiDB-lite"/>
    </source>
</evidence>
<dbReference type="PROSITE" id="PS50931">
    <property type="entry name" value="HTH_LYSR"/>
    <property type="match status" value="1"/>
</dbReference>
<dbReference type="Pfam" id="PF03466">
    <property type="entry name" value="LysR_substrate"/>
    <property type="match status" value="1"/>
</dbReference>
<keyword evidence="4" id="KW-0010">Activator</keyword>
<dbReference type="GO" id="GO:0003677">
    <property type="term" value="F:DNA binding"/>
    <property type="evidence" value="ECO:0007669"/>
    <property type="project" value="UniProtKB-KW"/>
</dbReference>
<dbReference type="InterPro" id="IPR000847">
    <property type="entry name" value="LysR_HTH_N"/>
</dbReference>